<feature type="compositionally biased region" description="Low complexity" evidence="1">
    <location>
        <begin position="151"/>
        <end position="164"/>
    </location>
</feature>
<sequence>MPDSATFKAHHRRRNTEPIMSEINVSRPRHAFSQKQQAALEALSVDTDIDSPIIYYLLQSLWDRNPARSEISVTPEKMQENANTLFGMLILDDESLNYGRHASEVVWVGEHRKIVDLKDRLTTWLKATEGSKDISGVSSTHHQPRTLASLRQAGSSRGAGSSRQTPSSEPTRTSHRMETSLSSVFPEQSLRAFGLVWDKHGTIDELYPDDNTINDSKSGAVRAARAWKRLSGLPQHLGHSDLREEDDTLRAARLGPPTPESTGSRSDRLLKQTKRFIGAMFRG</sequence>
<gene>
    <name evidence="2" type="ORF">M231_03488</name>
</gene>
<proteinExistence type="predicted"/>
<name>A0A4Q1BN42_TREME</name>
<dbReference type="AlphaFoldDB" id="A0A4Q1BN42"/>
<reference evidence="2 3" key="1">
    <citation type="submission" date="2016-06" db="EMBL/GenBank/DDBJ databases">
        <title>Evolution of pathogenesis and genome organization in the Tremellales.</title>
        <authorList>
            <person name="Cuomo C."/>
            <person name="Litvintseva A."/>
            <person name="Heitman J."/>
            <person name="Chen Y."/>
            <person name="Sun S."/>
            <person name="Springer D."/>
            <person name="Dromer F."/>
            <person name="Young S."/>
            <person name="Zeng Q."/>
            <person name="Chapman S."/>
            <person name="Gujja S."/>
            <person name="Saif S."/>
            <person name="Birren B."/>
        </authorList>
    </citation>
    <scope>NUCLEOTIDE SEQUENCE [LARGE SCALE GENOMIC DNA]</scope>
    <source>
        <strain evidence="2 3">ATCC 28783</strain>
    </source>
</reference>
<dbReference type="Proteomes" id="UP000289152">
    <property type="component" value="Unassembled WGS sequence"/>
</dbReference>
<accession>A0A4Q1BN42</accession>
<comment type="caution">
    <text evidence="2">The sequence shown here is derived from an EMBL/GenBank/DDBJ whole genome shotgun (WGS) entry which is preliminary data.</text>
</comment>
<dbReference type="VEuPathDB" id="FungiDB:TREMEDRAFT_58706"/>
<protein>
    <submittedName>
        <fullName evidence="2">Uncharacterized protein</fullName>
    </submittedName>
</protein>
<dbReference type="EMBL" id="SDIL01000034">
    <property type="protein sequence ID" value="RXK39268.1"/>
    <property type="molecule type" value="Genomic_DNA"/>
</dbReference>
<evidence type="ECO:0000313" key="3">
    <source>
        <dbReference type="Proteomes" id="UP000289152"/>
    </source>
</evidence>
<evidence type="ECO:0000256" key="1">
    <source>
        <dbReference type="SAM" id="MobiDB-lite"/>
    </source>
</evidence>
<evidence type="ECO:0000313" key="2">
    <source>
        <dbReference type="EMBL" id="RXK39268.1"/>
    </source>
</evidence>
<feature type="region of interest" description="Disordered" evidence="1">
    <location>
        <begin position="151"/>
        <end position="183"/>
    </location>
</feature>
<organism evidence="2 3">
    <name type="scientific">Tremella mesenterica</name>
    <name type="common">Jelly fungus</name>
    <dbReference type="NCBI Taxonomy" id="5217"/>
    <lineage>
        <taxon>Eukaryota</taxon>
        <taxon>Fungi</taxon>
        <taxon>Dikarya</taxon>
        <taxon>Basidiomycota</taxon>
        <taxon>Agaricomycotina</taxon>
        <taxon>Tremellomycetes</taxon>
        <taxon>Tremellales</taxon>
        <taxon>Tremellaceae</taxon>
        <taxon>Tremella</taxon>
    </lineage>
</organism>
<dbReference type="InParanoid" id="A0A4Q1BN42"/>
<keyword evidence="3" id="KW-1185">Reference proteome</keyword>